<proteinExistence type="predicted"/>
<protein>
    <recommendedName>
        <fullName evidence="4">DUF3592 domain-containing protein</fullName>
    </recommendedName>
</protein>
<organism evidence="2 3">
    <name type="scientific">Corallincola spongiicola</name>
    <dbReference type="NCBI Taxonomy" id="2520508"/>
    <lineage>
        <taxon>Bacteria</taxon>
        <taxon>Pseudomonadati</taxon>
        <taxon>Pseudomonadota</taxon>
        <taxon>Gammaproteobacteria</taxon>
        <taxon>Alteromonadales</taxon>
        <taxon>Psychromonadaceae</taxon>
        <taxon>Corallincola</taxon>
    </lineage>
</organism>
<sequence>MAYYCIIVGGLLIAWAVALFTWRVLFYVRGQRLQGLVIDKVLRNFSPETRGGKSRHLKIEYVDPKQGKKLYVCDNSLLTGLYRKGDGVMLVVAGNRVMLASWLSVATPPMALLSLGSVTFYIGWSSY</sequence>
<dbReference type="EMBL" id="SHLY01000002">
    <property type="protein sequence ID" value="TAA47272.1"/>
    <property type="molecule type" value="Genomic_DNA"/>
</dbReference>
<dbReference type="RefSeq" id="WP_130566427.1">
    <property type="nucleotide sequence ID" value="NZ_SHLY01000002.1"/>
</dbReference>
<keyword evidence="3" id="KW-1185">Reference proteome</keyword>
<keyword evidence="1" id="KW-0812">Transmembrane</keyword>
<keyword evidence="1" id="KW-0472">Membrane</keyword>
<reference evidence="3" key="1">
    <citation type="submission" date="2019-02" db="EMBL/GenBank/DDBJ databases">
        <title>Draft genome sequence of Muricauda sp. 176CP4-71.</title>
        <authorList>
            <person name="Park J.-S."/>
        </authorList>
    </citation>
    <scope>NUCLEOTIDE SEQUENCE [LARGE SCALE GENOMIC DNA]</scope>
    <source>
        <strain evidence="3">176GS2-150</strain>
    </source>
</reference>
<evidence type="ECO:0000313" key="3">
    <source>
        <dbReference type="Proteomes" id="UP000292544"/>
    </source>
</evidence>
<feature type="transmembrane region" description="Helical" evidence="1">
    <location>
        <begin position="6"/>
        <end position="26"/>
    </location>
</feature>
<feature type="transmembrane region" description="Helical" evidence="1">
    <location>
        <begin position="99"/>
        <end position="124"/>
    </location>
</feature>
<evidence type="ECO:0000256" key="1">
    <source>
        <dbReference type="SAM" id="Phobius"/>
    </source>
</evidence>
<accession>A0ABY1WRB6</accession>
<dbReference type="Proteomes" id="UP000292544">
    <property type="component" value="Unassembled WGS sequence"/>
</dbReference>
<comment type="caution">
    <text evidence="2">The sequence shown here is derived from an EMBL/GenBank/DDBJ whole genome shotgun (WGS) entry which is preliminary data.</text>
</comment>
<keyword evidence="1" id="KW-1133">Transmembrane helix</keyword>
<evidence type="ECO:0008006" key="4">
    <source>
        <dbReference type="Google" id="ProtNLM"/>
    </source>
</evidence>
<name>A0ABY1WRB6_9GAMM</name>
<evidence type="ECO:0000313" key="2">
    <source>
        <dbReference type="EMBL" id="TAA47272.1"/>
    </source>
</evidence>
<gene>
    <name evidence="2" type="ORF">EXY25_08535</name>
</gene>